<dbReference type="PIRSF" id="PIRSF017529">
    <property type="entry name" value="Aquaporin_11/12"/>
    <property type="match status" value="1"/>
</dbReference>
<keyword evidence="6 8" id="KW-1133">Transmembrane helix</keyword>
<feature type="transmembrane region" description="Helical" evidence="8">
    <location>
        <begin position="95"/>
        <end position="116"/>
    </location>
</feature>
<feature type="transmembrane region" description="Helical" evidence="8">
    <location>
        <begin position="179"/>
        <end position="201"/>
    </location>
</feature>
<gene>
    <name evidence="10" type="primary">LOC115883439</name>
</gene>
<dbReference type="Proteomes" id="UP000504635">
    <property type="component" value="Unplaced"/>
</dbReference>
<keyword evidence="3" id="KW-0813">Transport</keyword>
<dbReference type="OrthoDB" id="1580043at2759"/>
<accession>A0A6J2Y1K8</accession>
<evidence type="ECO:0000256" key="6">
    <source>
        <dbReference type="ARBA" id="ARBA00022989"/>
    </source>
</evidence>
<keyword evidence="7 8" id="KW-0472">Membrane</keyword>
<keyword evidence="5" id="KW-0677">Repeat</keyword>
<protein>
    <recommendedName>
        <fullName evidence="8">Aquaporin</fullName>
    </recommendedName>
</protein>
<dbReference type="KEGG" id="soy:115883439"/>
<dbReference type="FunFam" id="1.20.1080.10:FF:000018">
    <property type="entry name" value="Aquaporin"/>
    <property type="match status" value="1"/>
</dbReference>
<dbReference type="GO" id="GO:0015267">
    <property type="term" value="F:channel activity"/>
    <property type="evidence" value="ECO:0007669"/>
    <property type="project" value="TreeGrafter"/>
</dbReference>
<dbReference type="InterPro" id="IPR023271">
    <property type="entry name" value="Aquaporin-like"/>
</dbReference>
<feature type="transmembrane region" description="Helical" evidence="8">
    <location>
        <begin position="28"/>
        <end position="48"/>
    </location>
</feature>
<keyword evidence="4 8" id="KW-0812">Transmembrane</keyword>
<dbReference type="PANTHER" id="PTHR21191">
    <property type="entry name" value="AQUAPORIN"/>
    <property type="match status" value="1"/>
</dbReference>
<name>A0A6J2Y1K8_SITOR</name>
<evidence type="ECO:0000256" key="2">
    <source>
        <dbReference type="ARBA" id="ARBA00005900"/>
    </source>
</evidence>
<sequence>MAKWTVERALTKVVKKLGILGYNKRRNIYGVNPLIISTSYILLTLLLANLARKLVERFIDESKQVVRDLLYEFIATLELCACCFELIIVADNWGVTAYAIFLVLLTIWWSTKWGNASACPYSPIEEILEGTRCLKDALYVIGVQVLAAFLTFRYIQVLWSLELVETHMDKAYEDCTADLQVDMISGAVIEATLTCFCRLASRILAETSWKYSHILDAVFGTLMVVAAFNFSGGYFNPALATSLKFGCTGNTFAEHVIVYWLGAFLGSAISVIIFNSNVVQQKIKSCKGELWHNQEINNASGFKEE</sequence>
<evidence type="ECO:0000313" key="10">
    <source>
        <dbReference type="RefSeq" id="XP_030757663.1"/>
    </source>
</evidence>
<feature type="transmembrane region" description="Helical" evidence="8">
    <location>
        <begin position="256"/>
        <end position="274"/>
    </location>
</feature>
<dbReference type="GO" id="GO:0005737">
    <property type="term" value="C:cytoplasm"/>
    <property type="evidence" value="ECO:0007669"/>
    <property type="project" value="TreeGrafter"/>
</dbReference>
<evidence type="ECO:0000256" key="1">
    <source>
        <dbReference type="ARBA" id="ARBA00004141"/>
    </source>
</evidence>
<comment type="subcellular location">
    <subcellularLocation>
        <location evidence="1">Membrane</location>
        <topology evidence="1">Multi-pass membrane protein</topology>
    </subcellularLocation>
</comment>
<evidence type="ECO:0000256" key="7">
    <source>
        <dbReference type="ARBA" id="ARBA00023136"/>
    </source>
</evidence>
<evidence type="ECO:0000256" key="4">
    <source>
        <dbReference type="ARBA" id="ARBA00022692"/>
    </source>
</evidence>
<dbReference type="InterPro" id="IPR016697">
    <property type="entry name" value="Aquaporin_11/12"/>
</dbReference>
<reference evidence="10" key="1">
    <citation type="submission" date="2025-08" db="UniProtKB">
        <authorList>
            <consortium name="RefSeq"/>
        </authorList>
    </citation>
    <scope>IDENTIFICATION</scope>
    <source>
        <tissue evidence="10">Gonads</tissue>
    </source>
</reference>
<dbReference type="GO" id="GO:0016020">
    <property type="term" value="C:membrane"/>
    <property type="evidence" value="ECO:0007669"/>
    <property type="project" value="UniProtKB-SubCell"/>
</dbReference>
<evidence type="ECO:0000256" key="3">
    <source>
        <dbReference type="ARBA" id="ARBA00022448"/>
    </source>
</evidence>
<evidence type="ECO:0000313" key="9">
    <source>
        <dbReference type="Proteomes" id="UP000504635"/>
    </source>
</evidence>
<dbReference type="AlphaFoldDB" id="A0A6J2Y1K8"/>
<dbReference type="SUPFAM" id="SSF81338">
    <property type="entry name" value="Aquaporin-like"/>
    <property type="match status" value="1"/>
</dbReference>
<dbReference type="InParanoid" id="A0A6J2Y1K8"/>
<dbReference type="Gene3D" id="1.20.1080.10">
    <property type="entry name" value="Glycerol uptake facilitator protein"/>
    <property type="match status" value="1"/>
</dbReference>
<evidence type="ECO:0000256" key="8">
    <source>
        <dbReference type="PIRNR" id="PIRNR017529"/>
    </source>
</evidence>
<proteinExistence type="inferred from homology"/>
<dbReference type="PANTHER" id="PTHR21191:SF16">
    <property type="entry name" value="AQUAPORIN"/>
    <property type="match status" value="1"/>
</dbReference>
<keyword evidence="9" id="KW-1185">Reference proteome</keyword>
<comment type="similarity">
    <text evidence="2">Belongs to the MIP/aquaporin (TC 1.A.8) family. AQP11/AQP12 subfamily.</text>
</comment>
<feature type="transmembrane region" description="Helical" evidence="8">
    <location>
        <begin position="137"/>
        <end position="159"/>
    </location>
</feature>
<dbReference type="RefSeq" id="XP_030757663.1">
    <property type="nucleotide sequence ID" value="XM_030901803.1"/>
</dbReference>
<dbReference type="FunCoup" id="A0A6J2Y1K8">
    <property type="interactions" value="123"/>
</dbReference>
<organism evidence="9 10">
    <name type="scientific">Sitophilus oryzae</name>
    <name type="common">Rice weevil</name>
    <name type="synonym">Curculio oryzae</name>
    <dbReference type="NCBI Taxonomy" id="7048"/>
    <lineage>
        <taxon>Eukaryota</taxon>
        <taxon>Metazoa</taxon>
        <taxon>Ecdysozoa</taxon>
        <taxon>Arthropoda</taxon>
        <taxon>Hexapoda</taxon>
        <taxon>Insecta</taxon>
        <taxon>Pterygota</taxon>
        <taxon>Neoptera</taxon>
        <taxon>Endopterygota</taxon>
        <taxon>Coleoptera</taxon>
        <taxon>Polyphaga</taxon>
        <taxon>Cucujiformia</taxon>
        <taxon>Curculionidae</taxon>
        <taxon>Dryophthorinae</taxon>
        <taxon>Sitophilus</taxon>
    </lineage>
</organism>
<dbReference type="GeneID" id="115883439"/>
<feature type="transmembrane region" description="Helical" evidence="8">
    <location>
        <begin position="213"/>
        <end position="236"/>
    </location>
</feature>
<dbReference type="InterPro" id="IPR051883">
    <property type="entry name" value="AQP11/12_channel"/>
</dbReference>
<evidence type="ECO:0000256" key="5">
    <source>
        <dbReference type="ARBA" id="ARBA00022737"/>
    </source>
</evidence>